<accession>A0ABQ2DEH8</accession>
<keyword evidence="3" id="KW-1185">Reference proteome</keyword>
<evidence type="ECO:0008006" key="4">
    <source>
        <dbReference type="Google" id="ProtNLM"/>
    </source>
</evidence>
<dbReference type="PANTHER" id="PTHR42754:SF1">
    <property type="entry name" value="LIPOPROTEIN"/>
    <property type="match status" value="1"/>
</dbReference>
<feature type="signal peptide" evidence="1">
    <location>
        <begin position="1"/>
        <end position="26"/>
    </location>
</feature>
<comment type="caution">
    <text evidence="2">The sequence shown here is derived from an EMBL/GenBank/DDBJ whole genome shotgun (WGS) entry which is preliminary data.</text>
</comment>
<dbReference type="PANTHER" id="PTHR42754">
    <property type="entry name" value="ENDOGLUCANASE"/>
    <property type="match status" value="1"/>
</dbReference>
<dbReference type="EMBL" id="BMOD01000027">
    <property type="protein sequence ID" value="GGJ53750.1"/>
    <property type="molecule type" value="Genomic_DNA"/>
</dbReference>
<dbReference type="Proteomes" id="UP000632222">
    <property type="component" value="Unassembled WGS sequence"/>
</dbReference>
<evidence type="ECO:0000256" key="1">
    <source>
        <dbReference type="SAM" id="SignalP"/>
    </source>
</evidence>
<dbReference type="Pfam" id="PF17164">
    <property type="entry name" value="DUF5122"/>
    <property type="match status" value="5"/>
</dbReference>
<dbReference type="InterPro" id="IPR013431">
    <property type="entry name" value="Delta_60_rpt"/>
</dbReference>
<dbReference type="RefSeq" id="WP_189007306.1">
    <property type="nucleotide sequence ID" value="NZ_BMOD01000027.1"/>
</dbReference>
<dbReference type="SUPFAM" id="SSF63829">
    <property type="entry name" value="Calcium-dependent phosphotriesterase"/>
    <property type="match status" value="1"/>
</dbReference>
<evidence type="ECO:0000313" key="3">
    <source>
        <dbReference type="Proteomes" id="UP000632222"/>
    </source>
</evidence>
<dbReference type="Gene3D" id="2.80.10.50">
    <property type="match status" value="2"/>
</dbReference>
<protein>
    <recommendedName>
        <fullName evidence="4">Cadherin domain-containing protein</fullName>
    </recommendedName>
</protein>
<dbReference type="NCBIfam" id="TIGR02608">
    <property type="entry name" value="delta_60_rpt"/>
    <property type="match status" value="6"/>
</dbReference>
<gene>
    <name evidence="2" type="ORF">GCM10008938_44720</name>
</gene>
<reference evidence="3" key="1">
    <citation type="journal article" date="2019" name="Int. J. Syst. Evol. Microbiol.">
        <title>The Global Catalogue of Microorganisms (GCM) 10K type strain sequencing project: providing services to taxonomists for standard genome sequencing and annotation.</title>
        <authorList>
            <consortium name="The Broad Institute Genomics Platform"/>
            <consortium name="The Broad Institute Genome Sequencing Center for Infectious Disease"/>
            <person name="Wu L."/>
            <person name="Ma J."/>
        </authorList>
    </citation>
    <scope>NUCLEOTIDE SEQUENCE [LARGE SCALE GENOMIC DNA]</scope>
    <source>
        <strain evidence="3">JCM 14370</strain>
    </source>
</reference>
<name>A0ABQ2DEH8_9DEIO</name>
<keyword evidence="1" id="KW-0732">Signal</keyword>
<feature type="chain" id="PRO_5047045149" description="Cadherin domain-containing protein" evidence="1">
    <location>
        <begin position="27"/>
        <end position="830"/>
    </location>
</feature>
<proteinExistence type="predicted"/>
<sequence>MRKRYGALLALTTLLAACGSTPRVNSTPVQPNPPSQGKKFQILGYVQVTLGENAKVQWFGANADGSINKQGVANAAYDLQLVQNATPYNDFAGTRYLYSTFKVRNGFGAITWAQASNIVFLGADDDATIDHTAVLSMRDSSNVQFKDSTVANSIIPAHRMLDATTANPSFADMYVLPEALVAPFHGAYGAYFFPWGFAVRHCLNTSCTDYDRTLPGNPTLTQYDGRVTFSYKVPVGPRTPRSVDMLFVAGSEAPAVVVQTEDEQSSDRVAGLVTPPAGFGVIKMRGSSLSGGTLMQNIRITGMPGAPEVLISRNDHPTDLDLSATSVASYTDAAVVGNLTVIDNTPGDSFSYSLSDSRFEVVAGVLKLKAGKSITAAPTSIPLQITVTDQAGGSYSETFNLAVSPAGGLLDNTFGTNGLTTTSISAHPTTPDDQGFGLDIQQQGGNAGKTILVGQTYVTATSIYDFAIARYDSNGILDTTFGTNGILKDNISTSAADTDIAKAVKVIADDSFLVAGVARGGSTTDADFALVKYTATGSRDTTFGTGGKVLTNMGTGAAADGGNALAVQSDGKIVVAGFTTSSTSGKDFALARYNSNGTLDTTFGTGGKRTDAISASNGADEITGVAIDSNGKIVVSGYTTVSTFTKFVVARYNSNGTPDTTFNTTGRTVTPINANNDRANAIVLQPDGKIVVAGTSILTAGSNEDFVAVRYTTSGALDTSFGNAGITQISFGSNIGQEQANGLDLQADGKIVLAGRTRSSGGNYDLAMVRLTTAGALDSTFGKSGRVVTVVGPNSDTGQAIKVWNNKIYLAGTSFVTGNNNDYALARYIP</sequence>
<evidence type="ECO:0000313" key="2">
    <source>
        <dbReference type="EMBL" id="GGJ53750.1"/>
    </source>
</evidence>
<organism evidence="2 3">
    <name type="scientific">Deinococcus roseus</name>
    <dbReference type="NCBI Taxonomy" id="392414"/>
    <lineage>
        <taxon>Bacteria</taxon>
        <taxon>Thermotogati</taxon>
        <taxon>Deinococcota</taxon>
        <taxon>Deinococci</taxon>
        <taxon>Deinococcales</taxon>
        <taxon>Deinococcaceae</taxon>
        <taxon>Deinococcus</taxon>
    </lineage>
</organism>
<dbReference type="PROSITE" id="PS51257">
    <property type="entry name" value="PROKAR_LIPOPROTEIN"/>
    <property type="match status" value="1"/>
</dbReference>